<keyword evidence="2" id="KW-0614">Plasmid</keyword>
<keyword evidence="3" id="KW-1185">Reference proteome</keyword>
<protein>
    <submittedName>
        <fullName evidence="2">Uncharacterized protein</fullName>
    </submittedName>
</protein>
<dbReference type="KEGG" id="daa:AKL17_1p0053"/>
<name>A0A159ZB23_9RHOB</name>
<proteinExistence type="predicted"/>
<sequence length="37" mass="3882">MGAGKDASATGARWVIGKLRNEGQDQARTPSLGQPRT</sequence>
<gene>
    <name evidence="2" type="ORF">AKL17_1p0053</name>
</gene>
<evidence type="ECO:0000313" key="2">
    <source>
        <dbReference type="EMBL" id="AMY72054.1"/>
    </source>
</evidence>
<organism evidence="2 3">
    <name type="scientific">Frigidibacter mobilis</name>
    <dbReference type="NCBI Taxonomy" id="1335048"/>
    <lineage>
        <taxon>Bacteria</taxon>
        <taxon>Pseudomonadati</taxon>
        <taxon>Pseudomonadota</taxon>
        <taxon>Alphaproteobacteria</taxon>
        <taxon>Rhodobacterales</taxon>
        <taxon>Paracoccaceae</taxon>
        <taxon>Frigidibacter</taxon>
    </lineage>
</organism>
<accession>A0A159ZB23</accession>
<dbReference type="Proteomes" id="UP000076128">
    <property type="component" value="Plasmid pcai42A"/>
</dbReference>
<feature type="compositionally biased region" description="Polar residues" evidence="1">
    <location>
        <begin position="26"/>
        <end position="37"/>
    </location>
</feature>
<feature type="region of interest" description="Disordered" evidence="1">
    <location>
        <begin position="1"/>
        <end position="37"/>
    </location>
</feature>
<reference evidence="2 3" key="1">
    <citation type="submission" date="2015-09" db="EMBL/GenBank/DDBJ databases">
        <title>Complete genome sequence of Defluviimonas alba cai42t isolated from an oilfield in Xinjiang.</title>
        <authorList>
            <person name="Geng S."/>
            <person name="Pan X."/>
            <person name="Wu X."/>
        </authorList>
    </citation>
    <scope>NUCLEOTIDE SEQUENCE [LARGE SCALE GENOMIC DNA]</scope>
    <source>
        <strain evidence="3">cai42</strain>
        <plasmid evidence="3">cai42_Plasmida</plasmid>
    </source>
</reference>
<evidence type="ECO:0000313" key="3">
    <source>
        <dbReference type="Proteomes" id="UP000076128"/>
    </source>
</evidence>
<evidence type="ECO:0000256" key="1">
    <source>
        <dbReference type="SAM" id="MobiDB-lite"/>
    </source>
</evidence>
<dbReference type="EMBL" id="CP012662">
    <property type="protein sequence ID" value="AMY72054.1"/>
    <property type="molecule type" value="Genomic_DNA"/>
</dbReference>
<geneLocation type="plasmid" evidence="3">
    <name>cai42_Plasmida</name>
</geneLocation>
<dbReference type="AlphaFoldDB" id="A0A159ZB23"/>